<reference evidence="1 2" key="1">
    <citation type="journal article" date="2018" name="Nat. Genet.">
        <title>The Rosa genome provides new insights in the design of modern roses.</title>
        <authorList>
            <person name="Bendahmane M."/>
        </authorList>
    </citation>
    <scope>NUCLEOTIDE SEQUENCE [LARGE SCALE GENOMIC DNA]</scope>
    <source>
        <strain evidence="2">cv. Old Blush</strain>
    </source>
</reference>
<dbReference type="Gramene" id="PRQ30449">
    <property type="protein sequence ID" value="PRQ30449"/>
    <property type="gene ID" value="RchiOBHm_Chr5g0024771"/>
</dbReference>
<dbReference type="EMBL" id="PDCK01000043">
    <property type="protein sequence ID" value="PRQ30449.1"/>
    <property type="molecule type" value="Genomic_DNA"/>
</dbReference>
<comment type="caution">
    <text evidence="1">The sequence shown here is derived from an EMBL/GenBank/DDBJ whole genome shotgun (WGS) entry which is preliminary data.</text>
</comment>
<evidence type="ECO:0000313" key="1">
    <source>
        <dbReference type="EMBL" id="PRQ30449.1"/>
    </source>
</evidence>
<keyword evidence="2" id="KW-1185">Reference proteome</keyword>
<dbReference type="Proteomes" id="UP000238479">
    <property type="component" value="Chromosome 5"/>
</dbReference>
<dbReference type="AlphaFoldDB" id="A0A2P6Q8E8"/>
<gene>
    <name evidence="1" type="ORF">RchiOBHm_Chr5g0024771</name>
</gene>
<evidence type="ECO:0000313" key="2">
    <source>
        <dbReference type="Proteomes" id="UP000238479"/>
    </source>
</evidence>
<name>A0A2P6Q8E8_ROSCH</name>
<protein>
    <submittedName>
        <fullName evidence="1">Uncharacterized protein</fullName>
    </submittedName>
</protein>
<accession>A0A2P6Q8E8</accession>
<organism evidence="1 2">
    <name type="scientific">Rosa chinensis</name>
    <name type="common">China rose</name>
    <dbReference type="NCBI Taxonomy" id="74649"/>
    <lineage>
        <taxon>Eukaryota</taxon>
        <taxon>Viridiplantae</taxon>
        <taxon>Streptophyta</taxon>
        <taxon>Embryophyta</taxon>
        <taxon>Tracheophyta</taxon>
        <taxon>Spermatophyta</taxon>
        <taxon>Magnoliopsida</taxon>
        <taxon>eudicotyledons</taxon>
        <taxon>Gunneridae</taxon>
        <taxon>Pentapetalae</taxon>
        <taxon>rosids</taxon>
        <taxon>fabids</taxon>
        <taxon>Rosales</taxon>
        <taxon>Rosaceae</taxon>
        <taxon>Rosoideae</taxon>
        <taxon>Rosoideae incertae sedis</taxon>
        <taxon>Rosa</taxon>
    </lineage>
</organism>
<proteinExistence type="predicted"/>
<sequence length="63" mass="7407">MDDIPPSFFPQIKVKLTNRRFEFLVEKDVWMVETKLLPKFGGRRRRLPVCEQCGGTVIAVREQ</sequence>